<proteinExistence type="predicted"/>
<dbReference type="Pfam" id="PF13520">
    <property type="entry name" value="AA_permease_2"/>
    <property type="match status" value="1"/>
</dbReference>
<evidence type="ECO:0000256" key="1">
    <source>
        <dbReference type="ARBA" id="ARBA00004141"/>
    </source>
</evidence>
<dbReference type="Proteomes" id="UP000799437">
    <property type="component" value="Unassembled WGS sequence"/>
</dbReference>
<dbReference type="GO" id="GO:0016020">
    <property type="term" value="C:membrane"/>
    <property type="evidence" value="ECO:0007669"/>
    <property type="project" value="UniProtKB-SubCell"/>
</dbReference>
<dbReference type="AlphaFoldDB" id="A0A6A6WLD0"/>
<accession>A0A6A6WLD0</accession>
<protein>
    <submittedName>
        <fullName evidence="7">Amino acid transporter</fullName>
    </submittedName>
</protein>
<reference evidence="7" key="1">
    <citation type="journal article" date="2020" name="Stud. Mycol.">
        <title>101 Dothideomycetes genomes: a test case for predicting lifestyles and emergence of pathogens.</title>
        <authorList>
            <person name="Haridas S."/>
            <person name="Albert R."/>
            <person name="Binder M."/>
            <person name="Bloem J."/>
            <person name="Labutti K."/>
            <person name="Salamov A."/>
            <person name="Andreopoulos B."/>
            <person name="Baker S."/>
            <person name="Barry K."/>
            <person name="Bills G."/>
            <person name="Bluhm B."/>
            <person name="Cannon C."/>
            <person name="Castanera R."/>
            <person name="Culley D."/>
            <person name="Daum C."/>
            <person name="Ezra D."/>
            <person name="Gonzalez J."/>
            <person name="Henrissat B."/>
            <person name="Kuo A."/>
            <person name="Liang C."/>
            <person name="Lipzen A."/>
            <person name="Lutzoni F."/>
            <person name="Magnuson J."/>
            <person name="Mondo S."/>
            <person name="Nolan M."/>
            <person name="Ohm R."/>
            <person name="Pangilinan J."/>
            <person name="Park H.-J."/>
            <person name="Ramirez L."/>
            <person name="Alfaro M."/>
            <person name="Sun H."/>
            <person name="Tritt A."/>
            <person name="Yoshinaga Y."/>
            <person name="Zwiers L.-H."/>
            <person name="Turgeon B."/>
            <person name="Goodwin S."/>
            <person name="Spatafora J."/>
            <person name="Crous P."/>
            <person name="Grigoriev I."/>
        </authorList>
    </citation>
    <scope>NUCLEOTIDE SEQUENCE</scope>
    <source>
        <strain evidence="7">CBS 121739</strain>
    </source>
</reference>
<name>A0A6A6WLD0_9PEZI</name>
<dbReference type="PANTHER" id="PTHR45649:SF4">
    <property type="entry name" value="TRANSPORTER, PUTATIVE (EUROFUNG)-RELATED"/>
    <property type="match status" value="1"/>
</dbReference>
<evidence type="ECO:0000313" key="8">
    <source>
        <dbReference type="Proteomes" id="UP000799437"/>
    </source>
</evidence>
<dbReference type="PIRSF" id="PIRSF006060">
    <property type="entry name" value="AA_transporter"/>
    <property type="match status" value="1"/>
</dbReference>
<evidence type="ECO:0000256" key="5">
    <source>
        <dbReference type="ARBA" id="ARBA00023136"/>
    </source>
</evidence>
<sequence>MARMGKTQELIRNFRPLSALAFVVILQGTWEVLLAASYQGLQNGGLAGLIWSYIWTFVGMLFVNVSLAEMASMAPTSGGQYHWVSEFAPPRFQRFLSYQTGWMSTLSWQAGTASGPFLVGTMIQSLVIENNESYSPSNWQGTLIVIAITIMIYFINVYGVRIMPMFQNVMLVVHVSGFLIIMIVFWVLSPRVPAKTVFLEFTNSGGWGSIGVSLMVGQISSLYACICADAAAHMSEEIEDAGVTVPRAMMGSYFVNGGIGIVFLISFLFTITSVTDALNEDYPFIFVFRQTVSVAGINGLTSILIILIFAGTMSYNLSTSRQTWAFARDGGLPFSEFISAVHPTMHVPVNAVLITCVLTAVLSLINIGSEVTFNAIISLNLVSLMITYTISIGCVLYRRITAPETLPPCRWSLGHWGVPINAIAVAYSTVAFFWCFWPPQTPVDKETFNWAVVMFLAVALLSTVDYVRRARKVYKGPVVLVEQQHECSM</sequence>
<organism evidence="7 8">
    <name type="scientific">Pseudovirgaria hyperparasitica</name>
    <dbReference type="NCBI Taxonomy" id="470096"/>
    <lineage>
        <taxon>Eukaryota</taxon>
        <taxon>Fungi</taxon>
        <taxon>Dikarya</taxon>
        <taxon>Ascomycota</taxon>
        <taxon>Pezizomycotina</taxon>
        <taxon>Dothideomycetes</taxon>
        <taxon>Dothideomycetes incertae sedis</taxon>
        <taxon>Acrospermales</taxon>
        <taxon>Acrospermaceae</taxon>
        <taxon>Pseudovirgaria</taxon>
    </lineage>
</organism>
<comment type="subcellular location">
    <subcellularLocation>
        <location evidence="1">Membrane</location>
        <topology evidence="1">Multi-pass membrane protein</topology>
    </subcellularLocation>
</comment>
<keyword evidence="5 6" id="KW-0472">Membrane</keyword>
<keyword evidence="3 6" id="KW-0812">Transmembrane</keyword>
<dbReference type="Gene3D" id="1.20.1740.10">
    <property type="entry name" value="Amino acid/polyamine transporter I"/>
    <property type="match status" value="1"/>
</dbReference>
<evidence type="ECO:0000256" key="3">
    <source>
        <dbReference type="ARBA" id="ARBA00022692"/>
    </source>
</evidence>
<dbReference type="PANTHER" id="PTHR45649">
    <property type="entry name" value="AMINO-ACID PERMEASE BAT1"/>
    <property type="match status" value="1"/>
</dbReference>
<feature type="transmembrane region" description="Helical" evidence="6">
    <location>
        <begin position="347"/>
        <end position="367"/>
    </location>
</feature>
<feature type="transmembrane region" description="Helical" evidence="6">
    <location>
        <begin position="373"/>
        <end position="397"/>
    </location>
</feature>
<feature type="transmembrane region" description="Helical" evidence="6">
    <location>
        <begin position="418"/>
        <end position="436"/>
    </location>
</feature>
<feature type="transmembrane region" description="Helical" evidence="6">
    <location>
        <begin position="45"/>
        <end position="67"/>
    </location>
</feature>
<evidence type="ECO:0000256" key="6">
    <source>
        <dbReference type="SAM" id="Phobius"/>
    </source>
</evidence>
<dbReference type="EMBL" id="ML996565">
    <property type="protein sequence ID" value="KAF2762991.1"/>
    <property type="molecule type" value="Genomic_DNA"/>
</dbReference>
<feature type="transmembrane region" description="Helical" evidence="6">
    <location>
        <begin position="253"/>
        <end position="272"/>
    </location>
</feature>
<feature type="transmembrane region" description="Helical" evidence="6">
    <location>
        <begin position="208"/>
        <end position="232"/>
    </location>
</feature>
<keyword evidence="4 6" id="KW-1133">Transmembrane helix</keyword>
<keyword evidence="8" id="KW-1185">Reference proteome</keyword>
<evidence type="ECO:0000256" key="4">
    <source>
        <dbReference type="ARBA" id="ARBA00022989"/>
    </source>
</evidence>
<feature type="transmembrane region" description="Helical" evidence="6">
    <location>
        <begin position="292"/>
        <end position="311"/>
    </location>
</feature>
<feature type="transmembrane region" description="Helical" evidence="6">
    <location>
        <begin position="106"/>
        <end position="127"/>
    </location>
</feature>
<dbReference type="GeneID" id="54482666"/>
<feature type="transmembrane region" description="Helical" evidence="6">
    <location>
        <begin position="448"/>
        <end position="467"/>
    </location>
</feature>
<dbReference type="InterPro" id="IPR002293">
    <property type="entry name" value="AA/rel_permease1"/>
</dbReference>
<keyword evidence="2" id="KW-0813">Transport</keyword>
<evidence type="ECO:0000313" key="7">
    <source>
        <dbReference type="EMBL" id="KAF2762991.1"/>
    </source>
</evidence>
<feature type="transmembrane region" description="Helical" evidence="6">
    <location>
        <begin position="169"/>
        <end position="188"/>
    </location>
</feature>
<feature type="transmembrane region" description="Helical" evidence="6">
    <location>
        <begin position="139"/>
        <end position="157"/>
    </location>
</feature>
<evidence type="ECO:0000256" key="2">
    <source>
        <dbReference type="ARBA" id="ARBA00022448"/>
    </source>
</evidence>
<dbReference type="GO" id="GO:0022857">
    <property type="term" value="F:transmembrane transporter activity"/>
    <property type="evidence" value="ECO:0007669"/>
    <property type="project" value="InterPro"/>
</dbReference>
<dbReference type="RefSeq" id="XP_033605442.1">
    <property type="nucleotide sequence ID" value="XM_033741612.1"/>
</dbReference>
<gene>
    <name evidence="7" type="ORF">EJ05DRAFT_433592</name>
</gene>
<dbReference type="OrthoDB" id="3257095at2759"/>